<evidence type="ECO:0000256" key="8">
    <source>
        <dbReference type="SAM" id="MobiDB-lite"/>
    </source>
</evidence>
<feature type="region of interest" description="Disordered" evidence="8">
    <location>
        <begin position="1"/>
        <end position="25"/>
    </location>
</feature>
<dbReference type="Pfam" id="PF20452">
    <property type="entry name" value="Calmod_bind_C"/>
    <property type="match status" value="1"/>
</dbReference>
<dbReference type="Pfam" id="PF20451">
    <property type="entry name" value="Calmod_bind_M"/>
    <property type="match status" value="1"/>
</dbReference>
<dbReference type="InterPro" id="IPR046831">
    <property type="entry name" value="Calmodulin_bind_N"/>
</dbReference>
<evidence type="ECO:0000259" key="9">
    <source>
        <dbReference type="Pfam" id="PF07887"/>
    </source>
</evidence>
<dbReference type="InterPro" id="IPR046829">
    <property type="entry name" value="Calmod_bind_C"/>
</dbReference>
<feature type="region of interest" description="Disordered" evidence="8">
    <location>
        <begin position="62"/>
        <end position="84"/>
    </location>
</feature>
<feature type="compositionally biased region" description="Basic and acidic residues" evidence="8">
    <location>
        <begin position="72"/>
        <end position="84"/>
    </location>
</feature>
<evidence type="ECO:0000259" key="11">
    <source>
        <dbReference type="Pfam" id="PF20452"/>
    </source>
</evidence>
<feature type="region of interest" description="Disordered" evidence="8">
    <location>
        <begin position="481"/>
        <end position="500"/>
    </location>
</feature>
<evidence type="ECO:0000256" key="6">
    <source>
        <dbReference type="ARBA" id="ARBA00023163"/>
    </source>
</evidence>
<feature type="domain" description="Calmodulin binding protein central" evidence="10">
    <location>
        <begin position="249"/>
        <end position="313"/>
    </location>
</feature>
<dbReference type="InterPro" id="IPR046830">
    <property type="entry name" value="Calmod_bind_M"/>
</dbReference>
<comment type="subcellular location">
    <subcellularLocation>
        <location evidence="1">Nucleus</location>
    </subcellularLocation>
</comment>
<dbReference type="PANTHER" id="PTHR31713:SF100">
    <property type="entry name" value="CALMODULIN-BINDING PROTEIN 60 B"/>
    <property type="match status" value="1"/>
</dbReference>
<evidence type="ECO:0000256" key="4">
    <source>
        <dbReference type="ARBA" id="ARBA00023125"/>
    </source>
</evidence>
<keyword evidence="4" id="KW-0238">DNA-binding</keyword>
<evidence type="ECO:0000256" key="5">
    <source>
        <dbReference type="ARBA" id="ARBA00023159"/>
    </source>
</evidence>
<protein>
    <submittedName>
        <fullName evidence="13">Calmodulin-binding protein 60 D-like</fullName>
    </submittedName>
</protein>
<feature type="domain" description="Calmodulin binding protein-like N-terminal" evidence="9">
    <location>
        <begin position="88"/>
        <end position="235"/>
    </location>
</feature>
<name>A0ABM3H4E7_9MYRT</name>
<keyword evidence="5" id="KW-0010">Activator</keyword>
<dbReference type="RefSeq" id="XP_048131489.1">
    <property type="nucleotide sequence ID" value="XM_048275532.1"/>
</dbReference>
<comment type="similarity">
    <text evidence="2">Belongs to the plant ACBP60 protein family.</text>
</comment>
<evidence type="ECO:0000313" key="12">
    <source>
        <dbReference type="Proteomes" id="UP000827889"/>
    </source>
</evidence>
<evidence type="ECO:0000313" key="13">
    <source>
        <dbReference type="RefSeq" id="XP_048131489.1"/>
    </source>
</evidence>
<evidence type="ECO:0000259" key="10">
    <source>
        <dbReference type="Pfam" id="PF20451"/>
    </source>
</evidence>
<evidence type="ECO:0000256" key="2">
    <source>
        <dbReference type="ARBA" id="ARBA00007214"/>
    </source>
</evidence>
<keyword evidence="3" id="KW-0805">Transcription regulation</keyword>
<dbReference type="Proteomes" id="UP000827889">
    <property type="component" value="Chromosome 3"/>
</dbReference>
<evidence type="ECO:0000256" key="1">
    <source>
        <dbReference type="ARBA" id="ARBA00004123"/>
    </source>
</evidence>
<dbReference type="Pfam" id="PF07887">
    <property type="entry name" value="Calmodulin_bind"/>
    <property type="match status" value="1"/>
</dbReference>
<evidence type="ECO:0000256" key="7">
    <source>
        <dbReference type="ARBA" id="ARBA00023242"/>
    </source>
</evidence>
<reference evidence="13" key="1">
    <citation type="submission" date="2025-08" db="UniProtKB">
        <authorList>
            <consortium name="RefSeq"/>
        </authorList>
    </citation>
    <scope>IDENTIFICATION</scope>
    <source>
        <tissue evidence="13">Leaf</tissue>
    </source>
</reference>
<organism evidence="12 13">
    <name type="scientific">Rhodamnia argentea</name>
    <dbReference type="NCBI Taxonomy" id="178133"/>
    <lineage>
        <taxon>Eukaryota</taxon>
        <taxon>Viridiplantae</taxon>
        <taxon>Streptophyta</taxon>
        <taxon>Embryophyta</taxon>
        <taxon>Tracheophyta</taxon>
        <taxon>Spermatophyta</taxon>
        <taxon>Magnoliopsida</taxon>
        <taxon>eudicotyledons</taxon>
        <taxon>Gunneridae</taxon>
        <taxon>Pentapetalae</taxon>
        <taxon>rosids</taxon>
        <taxon>malvids</taxon>
        <taxon>Myrtales</taxon>
        <taxon>Myrtaceae</taxon>
        <taxon>Myrtoideae</taxon>
        <taxon>Myrteae</taxon>
        <taxon>Australasian group</taxon>
        <taxon>Rhodamnia</taxon>
    </lineage>
</organism>
<dbReference type="PANTHER" id="PTHR31713">
    <property type="entry name" value="OS02G0177800 PROTEIN"/>
    <property type="match status" value="1"/>
</dbReference>
<gene>
    <name evidence="13" type="primary">LOC125314081</name>
</gene>
<keyword evidence="7" id="KW-0539">Nucleus</keyword>
<accession>A0ABM3H4E7</accession>
<dbReference type="InterPro" id="IPR012416">
    <property type="entry name" value="CBP60"/>
</dbReference>
<dbReference type="GeneID" id="125314081"/>
<sequence>MVAVREESRAEERVDGGGCPESGQRRAGACQISIDCALPKCSRCLDIVCSLENAVQKLEEAVEPANSHSPHLRRDNAKSMAESDARNLQLQLQTKLSLPIFTGKKLEGKGGARISVALIDANTGEVITSGLESSIKLEVVVLEGDFNKDDEDNWSQKEFENYVVKEREGKRPLLTGNLRVTLKRGVGELGDLIFTDNSSWNRSKMFKIGLKVASGYCGNTRIREAKTDAFSVKEHRGESYKKNYPPKSDDEVWRLEKIAKDGKSHKKLRNAGVHKVEDFLMQLFTDSDKLREILGESIIPKYWDCLIRHARTCKISWKLYLYYVDSMRKDGALFNTDAQLIGLIKDRVYVATHRLSAQEKEHGDTIVKKALDNLTDVMEFNGETFSGSMQKKISSSFPSQVFEGQVENNTPVQHNLAPQICAAPGVTEATLANVVSTAKGYNDGISTGYQMLPQHGNVNTLQFDGSSFPLQNPLISPSHQTQLLSPVPSPAATSGFHAAGPSSLPPYGGAEELFFGEEIGIFNMGGHSQSSFNAAENLYPFSSADMPNQSSNFAFNEDRSHSSGKAVIGWLKLKAALRWGIFVRKKAAERRAQLVELDEFYVALVSA</sequence>
<feature type="compositionally biased region" description="Basic and acidic residues" evidence="8">
    <location>
        <begin position="1"/>
        <end position="15"/>
    </location>
</feature>
<keyword evidence="12" id="KW-1185">Reference proteome</keyword>
<proteinExistence type="inferred from homology"/>
<evidence type="ECO:0000256" key="3">
    <source>
        <dbReference type="ARBA" id="ARBA00023015"/>
    </source>
</evidence>
<keyword evidence="6" id="KW-0804">Transcription</keyword>
<feature type="domain" description="Calmodulin binding protein C-terminal" evidence="11">
    <location>
        <begin position="318"/>
        <end position="379"/>
    </location>
</feature>